<dbReference type="Proteomes" id="UP000509448">
    <property type="component" value="Chromosome"/>
</dbReference>
<gene>
    <name evidence="3" type="ORF">NAS2_1611</name>
</gene>
<evidence type="ECO:0000313" key="4">
    <source>
        <dbReference type="Proteomes" id="UP000509448"/>
    </source>
</evidence>
<dbReference type="OrthoDB" id="65304at2157"/>
<dbReference type="InterPro" id="IPR023130">
    <property type="entry name" value="Ta0600-like_sf"/>
</dbReference>
<proteinExistence type="inferred from homology"/>
<dbReference type="KEGG" id="ccai:NAS2_1611"/>
<dbReference type="EMBL" id="AP018732">
    <property type="protein sequence ID" value="BBE42985.1"/>
    <property type="molecule type" value="Genomic_DNA"/>
</dbReference>
<accession>A0A4P2VQ99</accession>
<evidence type="ECO:0000256" key="2">
    <source>
        <dbReference type="HAMAP-Rule" id="MF_00342"/>
    </source>
</evidence>
<reference evidence="3 4" key="1">
    <citation type="journal article" date="2019" name="ISME J.">
        <title>Isolation and characterization of a thermophilic sulfur- and iron-reducing thaumarchaeote from a terrestrial acidic hot spring.</title>
        <authorList>
            <person name="Kato S."/>
            <person name="Itoh T."/>
            <person name="Yuki M."/>
            <person name="Nagamori M."/>
            <person name="Ohnishi M."/>
            <person name="Uematsu K."/>
            <person name="Suzuki K."/>
            <person name="Takashina T."/>
            <person name="Ohkuma M."/>
        </authorList>
    </citation>
    <scope>NUCLEOTIDE SEQUENCE [LARGE SCALE GENOMIC DNA]</scope>
    <source>
        <strain evidence="3 4">NAS-02</strain>
    </source>
</reference>
<dbReference type="Pfam" id="PF03685">
    <property type="entry name" value="UPF0147"/>
    <property type="match status" value="1"/>
</dbReference>
<dbReference type="HAMAP" id="MF_00342">
    <property type="entry name" value="UPF0147"/>
    <property type="match status" value="1"/>
</dbReference>
<keyword evidence="4" id="KW-1185">Reference proteome</keyword>
<organism evidence="3 4">
    <name type="scientific">Conexivisphaera calida</name>
    <dbReference type="NCBI Taxonomy" id="1874277"/>
    <lineage>
        <taxon>Archaea</taxon>
        <taxon>Nitrososphaerota</taxon>
        <taxon>Conexivisphaeria</taxon>
        <taxon>Conexivisphaerales</taxon>
        <taxon>Conexivisphaeraceae</taxon>
        <taxon>Conexivisphaera</taxon>
    </lineage>
</organism>
<dbReference type="NCBIfam" id="NF003319">
    <property type="entry name" value="PRK04330.1"/>
    <property type="match status" value="1"/>
</dbReference>
<dbReference type="Gene3D" id="1.20.1440.50">
    <property type="entry name" value="Ta0600-like"/>
    <property type="match status" value="1"/>
</dbReference>
<protein>
    <recommendedName>
        <fullName evidence="2">UPF0147 protein NAS2_1611</fullName>
    </recommendedName>
</protein>
<dbReference type="RefSeq" id="WP_174449154.1">
    <property type="nucleotide sequence ID" value="NZ_AP018732.1"/>
</dbReference>
<evidence type="ECO:0000313" key="3">
    <source>
        <dbReference type="EMBL" id="BBE42985.1"/>
    </source>
</evidence>
<dbReference type="InterPro" id="IPR005354">
    <property type="entry name" value="UPF0147"/>
</dbReference>
<dbReference type="GeneID" id="55585417"/>
<comment type="similarity">
    <text evidence="1 2">Belongs to the UPF0147 family.</text>
</comment>
<evidence type="ECO:0000256" key="1">
    <source>
        <dbReference type="ARBA" id="ARBA00005958"/>
    </source>
</evidence>
<name>A0A4P2VQ99_9ARCH</name>
<dbReference type="SUPFAM" id="SSF158436">
    <property type="entry name" value="Ta0600-like"/>
    <property type="match status" value="1"/>
</dbReference>
<dbReference type="AlphaFoldDB" id="A0A4P2VQ99"/>
<sequence>MSAENLENIKQAVAILQSLANDNVIPRNVRRSIKDVIDTLNDGSLSPAVRAANAIAALEEIAQDPNVPSYARVTLWNAFSYLERIREA</sequence>